<accession>A0ABS8F8A4</accession>
<evidence type="ECO:0000313" key="2">
    <source>
        <dbReference type="EMBL" id="MCC2199471.1"/>
    </source>
</evidence>
<evidence type="ECO:0008006" key="4">
    <source>
        <dbReference type="Google" id="ProtNLM"/>
    </source>
</evidence>
<keyword evidence="3" id="KW-1185">Reference proteome</keyword>
<keyword evidence="1" id="KW-1133">Transmembrane helix</keyword>
<evidence type="ECO:0000256" key="1">
    <source>
        <dbReference type="SAM" id="Phobius"/>
    </source>
</evidence>
<feature type="transmembrane region" description="Helical" evidence="1">
    <location>
        <begin position="121"/>
        <end position="138"/>
    </location>
</feature>
<name>A0ABS8F8A4_9FIRM</name>
<dbReference type="InterPro" id="IPR056918">
    <property type="entry name" value="8xMP"/>
</dbReference>
<evidence type="ECO:0000313" key="3">
    <source>
        <dbReference type="Proteomes" id="UP001430637"/>
    </source>
</evidence>
<organism evidence="2 3">
    <name type="scientific">Faecalibacterium butyricigenerans</name>
    <dbReference type="NCBI Taxonomy" id="1851427"/>
    <lineage>
        <taxon>Bacteria</taxon>
        <taxon>Bacillati</taxon>
        <taxon>Bacillota</taxon>
        <taxon>Clostridia</taxon>
        <taxon>Eubacteriales</taxon>
        <taxon>Oscillospiraceae</taxon>
        <taxon>Faecalibacterium</taxon>
    </lineage>
</organism>
<dbReference type="EMBL" id="JAJEQL010000013">
    <property type="protein sequence ID" value="MCC2199471.1"/>
    <property type="molecule type" value="Genomic_DNA"/>
</dbReference>
<feature type="transmembrane region" description="Helical" evidence="1">
    <location>
        <begin position="57"/>
        <end position="76"/>
    </location>
</feature>
<reference evidence="2" key="1">
    <citation type="submission" date="2021-10" db="EMBL/GenBank/DDBJ databases">
        <title>Anaerobic single-cell dispensing facilitates the cultivation of human gut bacteria.</title>
        <authorList>
            <person name="Afrizal A."/>
        </authorList>
    </citation>
    <scope>NUCLEOTIDE SEQUENCE</scope>
    <source>
        <strain evidence="2">CLA-AA-H233</strain>
    </source>
</reference>
<sequence>MSKRKRNEDLILAQWQTYVEMANSVSQRRDAMNNVFITLNLALLTAVSLAWDIKSVFIIIAGIITCIIWGFFIRHFRLLKTSKFKVIAQLETKLPEAPFIDEWEDLKSSKKYVDGTDLEQLLPITFSVMYIVAIIIISRGR</sequence>
<comment type="caution">
    <text evidence="2">The sequence shown here is derived from an EMBL/GenBank/DDBJ whole genome shotgun (WGS) entry which is preliminary data.</text>
</comment>
<dbReference type="Pfam" id="PF24838">
    <property type="entry name" value="8xMP"/>
    <property type="match status" value="1"/>
</dbReference>
<dbReference type="Proteomes" id="UP001430637">
    <property type="component" value="Unassembled WGS sequence"/>
</dbReference>
<gene>
    <name evidence="2" type="ORF">LKD23_06840</name>
</gene>
<feature type="transmembrane region" description="Helical" evidence="1">
    <location>
        <begin position="31"/>
        <end position="51"/>
    </location>
</feature>
<keyword evidence="1" id="KW-0812">Transmembrane</keyword>
<dbReference type="RefSeq" id="WP_227620994.1">
    <property type="nucleotide sequence ID" value="NZ_JAJEQL010000013.1"/>
</dbReference>
<keyword evidence="1" id="KW-0472">Membrane</keyword>
<proteinExistence type="predicted"/>
<protein>
    <recommendedName>
        <fullName evidence="4">Small integral membrane protein</fullName>
    </recommendedName>
</protein>